<name>A0AC34QWB9_9BILA</name>
<accession>A0AC34QWB9</accession>
<proteinExistence type="predicted"/>
<protein>
    <submittedName>
        <fullName evidence="2">Uncharacterized protein</fullName>
    </submittedName>
</protein>
<organism evidence="1 2">
    <name type="scientific">Panagrolaimus sp. JU765</name>
    <dbReference type="NCBI Taxonomy" id="591449"/>
    <lineage>
        <taxon>Eukaryota</taxon>
        <taxon>Metazoa</taxon>
        <taxon>Ecdysozoa</taxon>
        <taxon>Nematoda</taxon>
        <taxon>Chromadorea</taxon>
        <taxon>Rhabditida</taxon>
        <taxon>Tylenchina</taxon>
        <taxon>Panagrolaimomorpha</taxon>
        <taxon>Panagrolaimoidea</taxon>
        <taxon>Panagrolaimidae</taxon>
        <taxon>Panagrolaimus</taxon>
    </lineage>
</organism>
<evidence type="ECO:0000313" key="2">
    <source>
        <dbReference type="WBParaSite" id="JU765_v2.g19918.t1"/>
    </source>
</evidence>
<evidence type="ECO:0000313" key="1">
    <source>
        <dbReference type="Proteomes" id="UP000887576"/>
    </source>
</evidence>
<reference evidence="2" key="1">
    <citation type="submission" date="2022-11" db="UniProtKB">
        <authorList>
            <consortium name="WormBaseParasite"/>
        </authorList>
    </citation>
    <scope>IDENTIFICATION</scope>
</reference>
<dbReference type="WBParaSite" id="JU765_v2.g19918.t1">
    <property type="protein sequence ID" value="JU765_v2.g19918.t1"/>
    <property type="gene ID" value="JU765_v2.g19918"/>
</dbReference>
<sequence length="197" mass="22190">MGAGCSKVKHVFEDKLDWGAQNNEMYDKDPEDHYNQLNTDRDQRGETTVNHVYKKSRDVFGQPAVDIQLNPVNWAEYGIEFRTRPSPYDFPAFEHLKEENPRLSVERAKNRTNDGEGKEKQPSSEVPQSKNGKSPQDKKAAPTSGAKTSGDNSDDKKKPEKSRGNDKKQEKSKGGAKGGKRLSHNAEMDHCSLEEEN</sequence>
<dbReference type="Proteomes" id="UP000887576">
    <property type="component" value="Unplaced"/>
</dbReference>